<accession>A0ACC7S6E5</accession>
<protein>
    <submittedName>
        <fullName evidence="1">Uncharacterized protein</fullName>
    </submittedName>
</protein>
<evidence type="ECO:0000313" key="1">
    <source>
        <dbReference type="EMBL" id="MTJ43764.1"/>
    </source>
</evidence>
<dbReference type="EMBL" id="VILF01000003">
    <property type="protein sequence ID" value="MTJ43764.1"/>
    <property type="molecule type" value="Genomic_DNA"/>
</dbReference>
<evidence type="ECO:0000313" key="2">
    <source>
        <dbReference type="Proteomes" id="UP001517388"/>
    </source>
</evidence>
<name>A0ACC7S6E5_DOLFA</name>
<sequence length="63" mass="7228">MKNFHRDPNYIHYLAKQLAGSVLSQSASGCRKTPEFDVRKPAKNEYSKGLEAFLERAYILNKP</sequence>
<dbReference type="Proteomes" id="UP001517388">
    <property type="component" value="Unassembled WGS sequence"/>
</dbReference>
<keyword evidence="2" id="KW-1185">Reference proteome</keyword>
<gene>
    <name evidence="1" type="ORF">FJR39_11385</name>
</gene>
<reference evidence="2" key="1">
    <citation type="journal article" date="2020" name="Toxins">
        <title>Phylogenomic Analysis of Secondary Metabolism in the Toxic Cyanobacterial Genera Anabaena, Dolichospermum and Aphanizomenon.</title>
        <authorList>
            <person name="Oesterholm J."/>
            <person name="Popin R.V."/>
            <person name="Fewer D.P."/>
            <person name="Sivonen K."/>
        </authorList>
    </citation>
    <scope>NUCLEOTIDE SEQUENCE [LARGE SCALE GENOMIC DNA]</scope>
    <source>
        <strain evidence="2">UHCC 0037</strain>
    </source>
</reference>
<organism evidence="1 2">
    <name type="scientific">Dolichospermum flos-aquae UHCC 0037</name>
    <dbReference type="NCBI Taxonomy" id="2590026"/>
    <lineage>
        <taxon>Bacteria</taxon>
        <taxon>Bacillati</taxon>
        <taxon>Cyanobacteriota</taxon>
        <taxon>Cyanophyceae</taxon>
        <taxon>Nostocales</taxon>
        <taxon>Aphanizomenonaceae</taxon>
        <taxon>Dolichospermum</taxon>
    </lineage>
</organism>
<proteinExistence type="predicted"/>
<comment type="caution">
    <text evidence="1">The sequence shown here is derived from an EMBL/GenBank/DDBJ whole genome shotgun (WGS) entry which is preliminary data.</text>
</comment>